<evidence type="ECO:0000313" key="3">
    <source>
        <dbReference type="Proteomes" id="UP001190700"/>
    </source>
</evidence>
<dbReference type="EMBL" id="LGRX02035639">
    <property type="protein sequence ID" value="KAK3233751.1"/>
    <property type="molecule type" value="Genomic_DNA"/>
</dbReference>
<evidence type="ECO:0000313" key="2">
    <source>
        <dbReference type="EMBL" id="KAK3233751.1"/>
    </source>
</evidence>
<feature type="region of interest" description="Disordered" evidence="1">
    <location>
        <begin position="644"/>
        <end position="676"/>
    </location>
</feature>
<keyword evidence="3" id="KW-1185">Reference proteome</keyword>
<sequence length="676" mass="72724">MGMKEQQLNEKLSAEMRLLPADVGPRRVVKGDKFQPWHAISSREMLLKEKDMFLGMPDQIDWGRQDKLSEAVQIFMPGHWNEGHRTVLSKKYREQKAMARQLRDAPLVPALAEEEVERRGELRHMTKAQVREASALQWGLELVITVPSEVRRLATEVDWKSVDGVWDPWAGTGVISEVMVEQWPQLRFMNNDWNSQLGWSEAHDALQPGGLDVPPPPSPPPPAPEVCCFICEQDDGRGVHKCSHCGASYHNVCLVAKGIEEPNNCGRPECMAKRTVYPASQAEKDAPKLSNVGALLLEGALKQWPPPLEAATPPEVGEGHVEAPSGAEQPADAPAPTSTEVLAAGEPAPAEVVLAPPPITGSPAAGEPAPAEVVVEDAAITKGPAAGEPAPAEVVVAPPPITGSPAAGEPAPAEVVVAPPPITGSPAAGEPAPAEVVVEAPAAADWPGWAKATLEQRVAFYPRWVHHRDLPQLAPVVYVAGDGVHGKEGYTEKSKGRFERGSVVYHQGQVYKGAYIAGTILHVKDRGWFTICGGPIHGRYATPHLTHIFRMNRLNQGSTDTARGAAHFKTEEGSDIVYECARIFFPKLIKLHKHYGLENGVSLPPIVRQLTAKDLQGDNFSSPHYTQDDYVFVDALARWGGGANAEPQGGASAIAVPAEDEGEDLDTAGTPPSGRS</sequence>
<feature type="region of interest" description="Disordered" evidence="1">
    <location>
        <begin position="305"/>
        <end position="338"/>
    </location>
</feature>
<gene>
    <name evidence="2" type="ORF">CYMTET_55968</name>
</gene>
<evidence type="ECO:0000256" key="1">
    <source>
        <dbReference type="SAM" id="MobiDB-lite"/>
    </source>
</evidence>
<protein>
    <submittedName>
        <fullName evidence="2">Uncharacterized protein</fullName>
    </submittedName>
</protein>
<dbReference type="Proteomes" id="UP001190700">
    <property type="component" value="Unassembled WGS sequence"/>
</dbReference>
<accession>A0AAE0EMF9</accession>
<proteinExistence type="predicted"/>
<comment type="caution">
    <text evidence="2">The sequence shown here is derived from an EMBL/GenBank/DDBJ whole genome shotgun (WGS) entry which is preliminary data.</text>
</comment>
<reference evidence="2 3" key="1">
    <citation type="journal article" date="2015" name="Genome Biol. Evol.">
        <title>Comparative Genomics of a Bacterivorous Green Alga Reveals Evolutionary Causalities and Consequences of Phago-Mixotrophic Mode of Nutrition.</title>
        <authorList>
            <person name="Burns J.A."/>
            <person name="Paasch A."/>
            <person name="Narechania A."/>
            <person name="Kim E."/>
        </authorList>
    </citation>
    <scope>NUCLEOTIDE SEQUENCE [LARGE SCALE GENOMIC DNA]</scope>
    <source>
        <strain evidence="2 3">PLY_AMNH</strain>
    </source>
</reference>
<name>A0AAE0EMF9_9CHLO</name>
<dbReference type="AlphaFoldDB" id="A0AAE0EMF9"/>
<organism evidence="2 3">
    <name type="scientific">Cymbomonas tetramitiformis</name>
    <dbReference type="NCBI Taxonomy" id="36881"/>
    <lineage>
        <taxon>Eukaryota</taxon>
        <taxon>Viridiplantae</taxon>
        <taxon>Chlorophyta</taxon>
        <taxon>Pyramimonadophyceae</taxon>
        <taxon>Pyramimonadales</taxon>
        <taxon>Pyramimonadaceae</taxon>
        <taxon>Cymbomonas</taxon>
    </lineage>
</organism>